<dbReference type="AlphaFoldDB" id="A0A4Y2KA82"/>
<organism evidence="1 2">
    <name type="scientific">Araneus ventricosus</name>
    <name type="common">Orbweaver spider</name>
    <name type="synonym">Epeira ventricosa</name>
    <dbReference type="NCBI Taxonomy" id="182803"/>
    <lineage>
        <taxon>Eukaryota</taxon>
        <taxon>Metazoa</taxon>
        <taxon>Ecdysozoa</taxon>
        <taxon>Arthropoda</taxon>
        <taxon>Chelicerata</taxon>
        <taxon>Arachnida</taxon>
        <taxon>Araneae</taxon>
        <taxon>Araneomorphae</taxon>
        <taxon>Entelegynae</taxon>
        <taxon>Araneoidea</taxon>
        <taxon>Araneidae</taxon>
        <taxon>Araneus</taxon>
    </lineage>
</organism>
<proteinExistence type="predicted"/>
<keyword evidence="2" id="KW-1185">Reference proteome</keyword>
<accession>A0A4Y2KA82</accession>
<protein>
    <submittedName>
        <fullName evidence="1">Uncharacterized protein</fullName>
    </submittedName>
</protein>
<reference evidence="1 2" key="1">
    <citation type="journal article" date="2019" name="Sci. Rep.">
        <title>Orb-weaving spider Araneus ventricosus genome elucidates the spidroin gene catalogue.</title>
        <authorList>
            <person name="Kono N."/>
            <person name="Nakamura H."/>
            <person name="Ohtoshi R."/>
            <person name="Moran D.A.P."/>
            <person name="Shinohara A."/>
            <person name="Yoshida Y."/>
            <person name="Fujiwara M."/>
            <person name="Mori M."/>
            <person name="Tomita M."/>
            <person name="Arakawa K."/>
        </authorList>
    </citation>
    <scope>NUCLEOTIDE SEQUENCE [LARGE SCALE GENOMIC DNA]</scope>
</reference>
<dbReference type="EMBL" id="BGPR01004398">
    <property type="protein sequence ID" value="GBM99207.1"/>
    <property type="molecule type" value="Genomic_DNA"/>
</dbReference>
<sequence length="86" mass="9799">MQARIRRWASAWATGQRLLKSRGEARLCEGLLARERSRLLGVGTENNNVKLKTCKQSQQCSDGKKHYTQVVMATYAQCMRVCKIVK</sequence>
<evidence type="ECO:0000313" key="2">
    <source>
        <dbReference type="Proteomes" id="UP000499080"/>
    </source>
</evidence>
<comment type="caution">
    <text evidence="1">The sequence shown here is derived from an EMBL/GenBank/DDBJ whole genome shotgun (WGS) entry which is preliminary data.</text>
</comment>
<dbReference type="Proteomes" id="UP000499080">
    <property type="component" value="Unassembled WGS sequence"/>
</dbReference>
<name>A0A4Y2KA82_ARAVE</name>
<evidence type="ECO:0000313" key="1">
    <source>
        <dbReference type="EMBL" id="GBM99207.1"/>
    </source>
</evidence>
<gene>
    <name evidence="1" type="ORF">AVEN_235224_1</name>
</gene>